<dbReference type="Pfam" id="PF22725">
    <property type="entry name" value="GFO_IDH_MocA_C3"/>
    <property type="match status" value="1"/>
</dbReference>
<dbReference type="GO" id="GO:0000166">
    <property type="term" value="F:nucleotide binding"/>
    <property type="evidence" value="ECO:0007669"/>
    <property type="project" value="InterPro"/>
</dbReference>
<organism evidence="3">
    <name type="scientific">marine metagenome</name>
    <dbReference type="NCBI Taxonomy" id="408172"/>
    <lineage>
        <taxon>unclassified sequences</taxon>
        <taxon>metagenomes</taxon>
        <taxon>ecological metagenomes</taxon>
    </lineage>
</organism>
<dbReference type="EMBL" id="UINC01025203">
    <property type="protein sequence ID" value="SVB00346.1"/>
    <property type="molecule type" value="Genomic_DNA"/>
</dbReference>
<proteinExistence type="predicted"/>
<gene>
    <name evidence="3" type="ORF">METZ01_LOCUS153200</name>
</gene>
<dbReference type="PANTHER" id="PTHR43377">
    <property type="entry name" value="BILIVERDIN REDUCTASE A"/>
    <property type="match status" value="1"/>
</dbReference>
<dbReference type="SUPFAM" id="SSF51735">
    <property type="entry name" value="NAD(P)-binding Rossmann-fold domains"/>
    <property type="match status" value="1"/>
</dbReference>
<dbReference type="InterPro" id="IPR055170">
    <property type="entry name" value="GFO_IDH_MocA-like_dom"/>
</dbReference>
<dbReference type="AlphaFoldDB" id="A0A382AFT2"/>
<dbReference type="InterPro" id="IPR051450">
    <property type="entry name" value="Gfo/Idh/MocA_Oxidoreductases"/>
</dbReference>
<dbReference type="Pfam" id="PF01408">
    <property type="entry name" value="GFO_IDH_MocA"/>
    <property type="match status" value="1"/>
</dbReference>
<evidence type="ECO:0008006" key="4">
    <source>
        <dbReference type="Google" id="ProtNLM"/>
    </source>
</evidence>
<dbReference type="PANTHER" id="PTHR43377:SF1">
    <property type="entry name" value="BILIVERDIN REDUCTASE A"/>
    <property type="match status" value="1"/>
</dbReference>
<sequence>MLEKEEFDAAFVCSPTSTHFDITSALIENKKHVFVEKPMTYLSEDGQKLVEMSIKNKIILTCGYIERFNPAVATVKNFLRSKKYGDLIRLEFYREHRMPQHIKDVGIIYDTSVHDIDTAMWLFDETPEVVYAKSGQINHEHEDFATIMLGFKDNKIATISSNWITPTRVRNFNAVCT</sequence>
<dbReference type="Gene3D" id="3.30.360.10">
    <property type="entry name" value="Dihydrodipicolinate Reductase, domain 2"/>
    <property type="match status" value="1"/>
</dbReference>
<evidence type="ECO:0000259" key="1">
    <source>
        <dbReference type="Pfam" id="PF01408"/>
    </source>
</evidence>
<reference evidence="3" key="1">
    <citation type="submission" date="2018-05" db="EMBL/GenBank/DDBJ databases">
        <authorList>
            <person name="Lanie J.A."/>
            <person name="Ng W.-L."/>
            <person name="Kazmierczak K.M."/>
            <person name="Andrzejewski T.M."/>
            <person name="Davidsen T.M."/>
            <person name="Wayne K.J."/>
            <person name="Tettelin H."/>
            <person name="Glass J.I."/>
            <person name="Rusch D."/>
            <person name="Podicherti R."/>
            <person name="Tsui H.-C.T."/>
            <person name="Winkler M.E."/>
        </authorList>
    </citation>
    <scope>NUCLEOTIDE SEQUENCE</scope>
</reference>
<dbReference type="InterPro" id="IPR000683">
    <property type="entry name" value="Gfo/Idh/MocA-like_OxRdtase_N"/>
</dbReference>
<dbReference type="Gene3D" id="3.40.50.720">
    <property type="entry name" value="NAD(P)-binding Rossmann-like Domain"/>
    <property type="match status" value="1"/>
</dbReference>
<feature type="domain" description="Gfo/Idh/MocA-like oxidoreductase N-terminal" evidence="1">
    <location>
        <begin position="1"/>
        <end position="64"/>
    </location>
</feature>
<evidence type="ECO:0000313" key="3">
    <source>
        <dbReference type="EMBL" id="SVB00346.1"/>
    </source>
</evidence>
<dbReference type="InterPro" id="IPR036291">
    <property type="entry name" value="NAD(P)-bd_dom_sf"/>
</dbReference>
<feature type="non-terminal residue" evidence="3">
    <location>
        <position position="177"/>
    </location>
</feature>
<protein>
    <recommendedName>
        <fullName evidence="4">Gfo/Idh/MocA-like oxidoreductase N-terminal domain-containing protein</fullName>
    </recommendedName>
</protein>
<feature type="domain" description="GFO/IDH/MocA-like oxidoreductase" evidence="2">
    <location>
        <begin position="73"/>
        <end position="173"/>
    </location>
</feature>
<name>A0A382AFT2_9ZZZZ</name>
<evidence type="ECO:0000259" key="2">
    <source>
        <dbReference type="Pfam" id="PF22725"/>
    </source>
</evidence>
<accession>A0A382AFT2</accession>